<dbReference type="InterPro" id="IPR050987">
    <property type="entry name" value="AtrR-like"/>
</dbReference>
<gene>
    <name evidence="11" type="ORF">L228DRAFT_267631</name>
</gene>
<evidence type="ECO:0000313" key="12">
    <source>
        <dbReference type="Proteomes" id="UP000076632"/>
    </source>
</evidence>
<dbReference type="GO" id="GO:0008270">
    <property type="term" value="F:zinc ion binding"/>
    <property type="evidence" value="ECO:0007669"/>
    <property type="project" value="InterPro"/>
</dbReference>
<keyword evidence="7" id="KW-0539">Nucleus</keyword>
<organism evidence="11 12">
    <name type="scientific">Xylona heveae (strain CBS 132557 / TC161)</name>
    <dbReference type="NCBI Taxonomy" id="1328760"/>
    <lineage>
        <taxon>Eukaryota</taxon>
        <taxon>Fungi</taxon>
        <taxon>Dikarya</taxon>
        <taxon>Ascomycota</taxon>
        <taxon>Pezizomycotina</taxon>
        <taxon>Xylonomycetes</taxon>
        <taxon>Xylonales</taxon>
        <taxon>Xylonaceae</taxon>
        <taxon>Xylona</taxon>
    </lineage>
</organism>
<dbReference type="EMBL" id="KV407457">
    <property type="protein sequence ID" value="KZF23652.1"/>
    <property type="molecule type" value="Genomic_DNA"/>
</dbReference>
<feature type="region of interest" description="Disordered" evidence="9">
    <location>
        <begin position="600"/>
        <end position="650"/>
    </location>
</feature>
<dbReference type="GO" id="GO:0005634">
    <property type="term" value="C:nucleus"/>
    <property type="evidence" value="ECO:0007669"/>
    <property type="project" value="UniProtKB-SubCell"/>
</dbReference>
<evidence type="ECO:0000256" key="1">
    <source>
        <dbReference type="ARBA" id="ARBA00004123"/>
    </source>
</evidence>
<feature type="domain" description="Zn(2)-C6 fungal-type" evidence="10">
    <location>
        <begin position="23"/>
        <end position="53"/>
    </location>
</feature>
<feature type="compositionally biased region" description="Low complexity" evidence="9">
    <location>
        <begin position="117"/>
        <end position="128"/>
    </location>
</feature>
<feature type="region of interest" description="Disordered" evidence="9">
    <location>
        <begin position="101"/>
        <end position="138"/>
    </location>
</feature>
<feature type="compositionally biased region" description="Basic and acidic residues" evidence="9">
    <location>
        <begin position="129"/>
        <end position="138"/>
    </location>
</feature>
<dbReference type="Pfam" id="PF04082">
    <property type="entry name" value="Fungal_trans"/>
    <property type="match status" value="1"/>
</dbReference>
<keyword evidence="2" id="KW-0479">Metal-binding</keyword>
<comment type="subcellular location">
    <subcellularLocation>
        <location evidence="1">Nucleus</location>
    </subcellularLocation>
</comment>
<dbReference type="Pfam" id="PF00172">
    <property type="entry name" value="Zn_clus"/>
    <property type="match status" value="1"/>
</dbReference>
<dbReference type="PROSITE" id="PS00463">
    <property type="entry name" value="ZN2_CY6_FUNGAL_1"/>
    <property type="match status" value="1"/>
</dbReference>
<keyword evidence="3" id="KW-0862">Zinc</keyword>
<dbReference type="AlphaFoldDB" id="A0A165HKK6"/>
<evidence type="ECO:0000256" key="8">
    <source>
        <dbReference type="SAM" id="Coils"/>
    </source>
</evidence>
<keyword evidence="4" id="KW-0805">Transcription regulation</keyword>
<dbReference type="CDD" id="cd12148">
    <property type="entry name" value="fungal_TF_MHR"/>
    <property type="match status" value="1"/>
</dbReference>
<dbReference type="InParanoid" id="A0A165HKK6"/>
<dbReference type="CDD" id="cd00067">
    <property type="entry name" value="GAL4"/>
    <property type="match status" value="1"/>
</dbReference>
<dbReference type="PROSITE" id="PS50048">
    <property type="entry name" value="ZN2_CY6_FUNGAL_2"/>
    <property type="match status" value="1"/>
</dbReference>
<evidence type="ECO:0000256" key="5">
    <source>
        <dbReference type="ARBA" id="ARBA00023125"/>
    </source>
</evidence>
<dbReference type="CDD" id="cd15485">
    <property type="entry name" value="ZIP_Cat8"/>
    <property type="match status" value="1"/>
</dbReference>
<evidence type="ECO:0000256" key="7">
    <source>
        <dbReference type="ARBA" id="ARBA00023242"/>
    </source>
</evidence>
<dbReference type="SMART" id="SM00906">
    <property type="entry name" value="Fungal_trans"/>
    <property type="match status" value="1"/>
</dbReference>
<dbReference type="SUPFAM" id="SSF57701">
    <property type="entry name" value="Zn2/Cys6 DNA-binding domain"/>
    <property type="match status" value="1"/>
</dbReference>
<reference evidence="11 12" key="1">
    <citation type="journal article" date="2016" name="Fungal Biol.">
        <title>The genome of Xylona heveae provides a window into fungal endophytism.</title>
        <authorList>
            <person name="Gazis R."/>
            <person name="Kuo A."/>
            <person name="Riley R."/>
            <person name="LaButti K."/>
            <person name="Lipzen A."/>
            <person name="Lin J."/>
            <person name="Amirebrahimi M."/>
            <person name="Hesse C.N."/>
            <person name="Spatafora J.W."/>
            <person name="Henrissat B."/>
            <person name="Hainaut M."/>
            <person name="Grigoriev I.V."/>
            <person name="Hibbett D.S."/>
        </authorList>
    </citation>
    <scope>NUCLEOTIDE SEQUENCE [LARGE SCALE GENOMIC DNA]</scope>
    <source>
        <strain evidence="11 12">TC161</strain>
    </source>
</reference>
<evidence type="ECO:0000256" key="4">
    <source>
        <dbReference type="ARBA" id="ARBA00023015"/>
    </source>
</evidence>
<dbReference type="FunFam" id="4.10.240.10:FF:000007">
    <property type="entry name" value="C6 transcription factor FacB"/>
    <property type="match status" value="1"/>
</dbReference>
<feature type="coiled-coil region" evidence="8">
    <location>
        <begin position="67"/>
        <end position="101"/>
    </location>
</feature>
<evidence type="ECO:0000256" key="6">
    <source>
        <dbReference type="ARBA" id="ARBA00023163"/>
    </source>
</evidence>
<proteinExistence type="predicted"/>
<feature type="compositionally biased region" description="Polar residues" evidence="9">
    <location>
        <begin position="630"/>
        <end position="644"/>
    </location>
</feature>
<keyword evidence="12" id="KW-1185">Reference proteome</keyword>
<keyword evidence="6" id="KW-0804">Transcription</keyword>
<evidence type="ECO:0000259" key="10">
    <source>
        <dbReference type="PROSITE" id="PS50048"/>
    </source>
</evidence>
<dbReference type="InterPro" id="IPR007219">
    <property type="entry name" value="XnlR_reg_dom"/>
</dbReference>
<dbReference type="GeneID" id="28900145"/>
<dbReference type="GO" id="GO:0000981">
    <property type="term" value="F:DNA-binding transcription factor activity, RNA polymerase II-specific"/>
    <property type="evidence" value="ECO:0007669"/>
    <property type="project" value="InterPro"/>
</dbReference>
<dbReference type="InterPro" id="IPR036864">
    <property type="entry name" value="Zn2-C6_fun-type_DNA-bd_sf"/>
</dbReference>
<sequence>MPGILPMKVIKVGTSSQSRIAQACDRCRSKKIRCDGIRPCCSQCASVGFECKTSDKLSRRAFPRGYTESLEERVRSLETEIREMKDLLDEKDEKIDMLSRIRSPSARLPPQQPSPVIPTTTASPPISTAEKDSDAHTDGDTFWVHQPSPLCEDEERDPYFAGLSAGRTLVESFKREARQTGKLSMDFNSSALFDESSPISVRTEGSESISTSKAPPRLVSDQLVNVFFQEWAPLFPVLHRPTFLALYESYVANPDAVLDKHSIAQLHLVFGIAALSSESRSELYDTSFEEQWQTAVDSISRQRTLATLQCLTLAQLFCMAKGDYESLLHYKGLAIGLSQRLGLHQSHERFSSNALVSETRKRLFWALYTIDCFSSAVTGLPRMMREEDIQAEYPCDVDDEYITEKGFQPTLPGEFTKISSALELFKASRILAKVLKEIYPSSASHELSLQKLHQLADELAGWSNSMPSHLKLLFVKDKPSTNVISSRSPLLSLAYYYIRSLIYLPAIGSSELGAKASSSVIALGDAGKHLIQILQLLEERRLSFSFCLNKRHLLVLSGFGLLYQDIVSKSERKPRKDSQKLASWVVEVLARGSPSAASAFEKASSSVRPARDQPKIKGTSRRNSDPNMPASHSISTSTPKSAQVAQPRMVSGNGLCSQEEANRRATIANLSVADFAQSRSQSQVSLSSINSEPVLHSAVHRSPSYSAASTRSTAPMESPNLDFLAFQAEPVTDPRQAPRKLGLSTSEWEQLLGSIDNGQANIYDNIYGGPPVDGIVDANIPASTGVESYPGWSSEFWGMWDSSCPPAAQSVLSFSEESLTSGEELSHCDPGSVGASGPDACPGILIPADGAGEGFGFEGLEETLRV</sequence>
<keyword evidence="5" id="KW-0238">DNA-binding</keyword>
<dbReference type="GO" id="GO:0006351">
    <property type="term" value="P:DNA-templated transcription"/>
    <property type="evidence" value="ECO:0007669"/>
    <property type="project" value="InterPro"/>
</dbReference>
<dbReference type="OrthoDB" id="1924787at2759"/>
<dbReference type="PANTHER" id="PTHR46910:SF12">
    <property type="entry name" value="REGULATORY PROTEIN CAT8"/>
    <property type="match status" value="1"/>
</dbReference>
<evidence type="ECO:0000313" key="11">
    <source>
        <dbReference type="EMBL" id="KZF23652.1"/>
    </source>
</evidence>
<evidence type="ECO:0000256" key="3">
    <source>
        <dbReference type="ARBA" id="ARBA00022833"/>
    </source>
</evidence>
<dbReference type="RefSeq" id="XP_018189207.1">
    <property type="nucleotide sequence ID" value="XM_018335008.1"/>
</dbReference>
<keyword evidence="8" id="KW-0175">Coiled coil</keyword>
<dbReference type="InterPro" id="IPR001138">
    <property type="entry name" value="Zn2Cys6_DnaBD"/>
</dbReference>
<dbReference type="OMA" id="TNVGFEC"/>
<dbReference type="STRING" id="1328760.A0A165HKK6"/>
<dbReference type="GO" id="GO:0003677">
    <property type="term" value="F:DNA binding"/>
    <property type="evidence" value="ECO:0007669"/>
    <property type="project" value="UniProtKB-KW"/>
</dbReference>
<accession>A0A165HKK6</accession>
<dbReference type="Gene3D" id="4.10.240.10">
    <property type="entry name" value="Zn(2)-C6 fungal-type DNA-binding domain"/>
    <property type="match status" value="1"/>
</dbReference>
<evidence type="ECO:0000256" key="2">
    <source>
        <dbReference type="ARBA" id="ARBA00022723"/>
    </source>
</evidence>
<dbReference type="Proteomes" id="UP000076632">
    <property type="component" value="Unassembled WGS sequence"/>
</dbReference>
<evidence type="ECO:0000256" key="9">
    <source>
        <dbReference type="SAM" id="MobiDB-lite"/>
    </source>
</evidence>
<dbReference type="SMART" id="SM00066">
    <property type="entry name" value="GAL4"/>
    <property type="match status" value="1"/>
</dbReference>
<name>A0A165HKK6_XYLHT</name>
<protein>
    <recommendedName>
        <fullName evidence="10">Zn(2)-C6 fungal-type domain-containing protein</fullName>
    </recommendedName>
</protein>
<dbReference type="PANTHER" id="PTHR46910">
    <property type="entry name" value="TRANSCRIPTION FACTOR PDR1"/>
    <property type="match status" value="1"/>
</dbReference>